<dbReference type="KEGG" id="taes:123133313"/>
<name>A0A3B6PFH9_WHEAT</name>
<dbReference type="InterPro" id="IPR001932">
    <property type="entry name" value="PPM-type_phosphatase-like_dom"/>
</dbReference>
<feature type="region of interest" description="Disordered" evidence="13">
    <location>
        <begin position="1"/>
        <end position="25"/>
    </location>
</feature>
<reference evidence="15" key="1">
    <citation type="submission" date="2018-08" db="EMBL/GenBank/DDBJ databases">
        <authorList>
            <person name="Rossello M."/>
        </authorList>
    </citation>
    <scope>NUCLEOTIDE SEQUENCE [LARGE SCALE GENOMIC DNA]</scope>
    <source>
        <strain evidence="15">cv. Chinese Spring</strain>
    </source>
</reference>
<gene>
    <name evidence="15" type="primary">LOC123133313</name>
</gene>
<dbReference type="PANTHER" id="PTHR13832:SF285">
    <property type="entry name" value="PROTEIN PHOSPHATASE 2C 22-RELATED"/>
    <property type="match status" value="1"/>
</dbReference>
<organism evidence="15">
    <name type="scientific">Triticum aestivum</name>
    <name type="common">Wheat</name>
    <dbReference type="NCBI Taxonomy" id="4565"/>
    <lineage>
        <taxon>Eukaryota</taxon>
        <taxon>Viridiplantae</taxon>
        <taxon>Streptophyta</taxon>
        <taxon>Embryophyta</taxon>
        <taxon>Tracheophyta</taxon>
        <taxon>Spermatophyta</taxon>
        <taxon>Magnoliopsida</taxon>
        <taxon>Liliopsida</taxon>
        <taxon>Poales</taxon>
        <taxon>Poaceae</taxon>
        <taxon>BOP clade</taxon>
        <taxon>Pooideae</taxon>
        <taxon>Triticodae</taxon>
        <taxon>Triticeae</taxon>
        <taxon>Triticinae</taxon>
        <taxon>Triticum</taxon>
    </lineage>
</organism>
<dbReference type="SUPFAM" id="SSF81606">
    <property type="entry name" value="PP2C-like"/>
    <property type="match status" value="1"/>
</dbReference>
<dbReference type="Gramene" id="TraesROB_scaffold_005502_01G000300.1">
    <property type="protein sequence ID" value="TraesROB_scaffold_005502_01G000300.1"/>
    <property type="gene ID" value="TraesROB_scaffold_005502_01G000300"/>
</dbReference>
<evidence type="ECO:0000256" key="3">
    <source>
        <dbReference type="ARBA" id="ARBA00006702"/>
    </source>
</evidence>
<evidence type="ECO:0000256" key="10">
    <source>
        <dbReference type="ARBA" id="ARBA00047761"/>
    </source>
</evidence>
<feature type="compositionally biased region" description="Polar residues" evidence="13">
    <location>
        <begin position="1"/>
        <end position="14"/>
    </location>
</feature>
<dbReference type="GO" id="GO:0004722">
    <property type="term" value="F:protein serine/threonine phosphatase activity"/>
    <property type="evidence" value="ECO:0000318"/>
    <property type="project" value="GO_Central"/>
</dbReference>
<evidence type="ECO:0000256" key="11">
    <source>
        <dbReference type="ARBA" id="ARBA00048336"/>
    </source>
</evidence>
<evidence type="ECO:0000256" key="13">
    <source>
        <dbReference type="SAM" id="MobiDB-lite"/>
    </source>
</evidence>
<dbReference type="Gramene" id="TraesLDM6B03G03437970.1">
    <property type="protein sequence ID" value="TraesLDM6B03G03437970.1"/>
    <property type="gene ID" value="TraesLDM6B03G03437970"/>
</dbReference>
<dbReference type="Gramene" id="TraesCS6B03G0118600.1">
    <property type="protein sequence ID" value="TraesCS6B03G0118600.1.CDS"/>
    <property type="gene ID" value="TraesCS6B03G0118600"/>
</dbReference>
<keyword evidence="7" id="KW-0460">Magnesium</keyword>
<keyword evidence="6 12" id="KW-0378">Hydrolase</keyword>
<dbReference type="RefSeq" id="XP_044408748.1">
    <property type="nucleotide sequence ID" value="XM_044552813.1"/>
</dbReference>
<comment type="catalytic activity">
    <reaction evidence="11">
        <text>O-phospho-L-threonyl-[protein] + H2O = L-threonyl-[protein] + phosphate</text>
        <dbReference type="Rhea" id="RHEA:47004"/>
        <dbReference type="Rhea" id="RHEA-COMP:11060"/>
        <dbReference type="Rhea" id="RHEA-COMP:11605"/>
        <dbReference type="ChEBI" id="CHEBI:15377"/>
        <dbReference type="ChEBI" id="CHEBI:30013"/>
        <dbReference type="ChEBI" id="CHEBI:43474"/>
        <dbReference type="ChEBI" id="CHEBI:61977"/>
        <dbReference type="EC" id="3.1.3.16"/>
    </reaction>
</comment>
<dbReference type="GO" id="GO:0007165">
    <property type="term" value="P:signal transduction"/>
    <property type="evidence" value="ECO:0000318"/>
    <property type="project" value="GO_Central"/>
</dbReference>
<feature type="domain" description="PPM-type phosphatase" evidence="14">
    <location>
        <begin position="15"/>
        <end position="297"/>
    </location>
</feature>
<dbReference type="InterPro" id="IPR036457">
    <property type="entry name" value="PPM-type-like_dom_sf"/>
</dbReference>
<evidence type="ECO:0000256" key="1">
    <source>
        <dbReference type="ARBA" id="ARBA00001936"/>
    </source>
</evidence>
<dbReference type="GO" id="GO:0046872">
    <property type="term" value="F:metal ion binding"/>
    <property type="evidence" value="ECO:0007669"/>
    <property type="project" value="UniProtKB-KW"/>
</dbReference>
<dbReference type="InterPro" id="IPR015655">
    <property type="entry name" value="PP2C"/>
</dbReference>
<keyword evidence="16" id="KW-1185">Reference proteome</keyword>
<dbReference type="SMART" id="SM00332">
    <property type="entry name" value="PP2Cc"/>
    <property type="match status" value="1"/>
</dbReference>
<protein>
    <recommendedName>
        <fullName evidence="4">protein-serine/threonine phosphatase</fullName>
        <ecNumber evidence="4">3.1.3.16</ecNumber>
    </recommendedName>
</protein>
<feature type="region of interest" description="Disordered" evidence="13">
    <location>
        <begin position="304"/>
        <end position="325"/>
    </location>
</feature>
<evidence type="ECO:0000259" key="14">
    <source>
        <dbReference type="PROSITE" id="PS51746"/>
    </source>
</evidence>
<keyword evidence="9" id="KW-0464">Manganese</keyword>
<reference evidence="15" key="2">
    <citation type="submission" date="2018-10" db="UniProtKB">
        <authorList>
            <consortium name="EnsemblPlants"/>
        </authorList>
    </citation>
    <scope>IDENTIFICATION</scope>
</reference>
<keyword evidence="8 12" id="KW-0904">Protein phosphatase</keyword>
<dbReference type="OrthoDB" id="10264738at2759"/>
<comment type="catalytic activity">
    <reaction evidence="10">
        <text>O-phospho-L-seryl-[protein] + H2O = L-seryl-[protein] + phosphate</text>
        <dbReference type="Rhea" id="RHEA:20629"/>
        <dbReference type="Rhea" id="RHEA-COMP:9863"/>
        <dbReference type="Rhea" id="RHEA-COMP:11604"/>
        <dbReference type="ChEBI" id="CHEBI:15377"/>
        <dbReference type="ChEBI" id="CHEBI:29999"/>
        <dbReference type="ChEBI" id="CHEBI:43474"/>
        <dbReference type="ChEBI" id="CHEBI:83421"/>
        <dbReference type="EC" id="3.1.3.16"/>
    </reaction>
</comment>
<evidence type="ECO:0000256" key="8">
    <source>
        <dbReference type="ARBA" id="ARBA00022912"/>
    </source>
</evidence>
<dbReference type="AlphaFoldDB" id="A0A3B6PFH9"/>
<sequence length="325" mass="35250">MGQGPSVSHENSTIEYAAGSRKGSNSKVENAHRTILDLDGSSSTSFFGVYDGHGGADVALYCANNFHRVLVNDGDYKDNLDVALKRAFTRMDEQMDQNDDWRTLANPPGFGVKLLCFPSTPPLVQGPPYVEGSTACVVLIRGNQIIIGNVGDSCCVLSRDDGRQAIVLSTKHTPEDKDERSSIENAGGQILSVGGADLVNGILPWTRAIGSFRFKPPSAGHIVTCTPDIHIEDITHDTEYLLVANRAFWDTTPISSEMAVQYVRQLSGTYSVASMCDRLLNLCRSPVDNLTLILVYFKPSARLPRPAPPAPTNLSVSELHVRSSD</sequence>
<dbReference type="Proteomes" id="UP000019116">
    <property type="component" value="Chromosome 6B"/>
</dbReference>
<evidence type="ECO:0000256" key="12">
    <source>
        <dbReference type="RuleBase" id="RU003465"/>
    </source>
</evidence>
<dbReference type="RefSeq" id="XP_044408749.1">
    <property type="nucleotide sequence ID" value="XM_044552814.1"/>
</dbReference>
<dbReference type="Gramene" id="TraesCAD_scaffold_003829_01G000500.1">
    <property type="protein sequence ID" value="TraesCAD_scaffold_003829_01G000500.1"/>
    <property type="gene ID" value="TraesCAD_scaffold_003829_01G000500"/>
</dbReference>
<evidence type="ECO:0000256" key="6">
    <source>
        <dbReference type="ARBA" id="ARBA00022801"/>
    </source>
</evidence>
<dbReference type="STRING" id="4565.A0A3B6PFH9"/>
<evidence type="ECO:0000256" key="2">
    <source>
        <dbReference type="ARBA" id="ARBA00001946"/>
    </source>
</evidence>
<keyword evidence="5" id="KW-0479">Metal-binding</keyword>
<comment type="similarity">
    <text evidence="3 12">Belongs to the PP2C family.</text>
</comment>
<dbReference type="PANTHER" id="PTHR13832">
    <property type="entry name" value="PROTEIN PHOSPHATASE 2C"/>
    <property type="match status" value="1"/>
</dbReference>
<proteinExistence type="inferred from homology"/>
<dbReference type="PROSITE" id="PS51746">
    <property type="entry name" value="PPM_2"/>
    <property type="match status" value="1"/>
</dbReference>
<dbReference type="Gramene" id="TraesLDM6B03G03437970.2">
    <property type="protein sequence ID" value="TraesLDM6B03G03437970.2"/>
    <property type="gene ID" value="TraesLDM6B03G03437970"/>
</dbReference>
<dbReference type="GeneID" id="123133313"/>
<dbReference type="Gramene" id="TraesCS6B02G051200.1">
    <property type="protein sequence ID" value="TraesCS6B02G051200.1"/>
    <property type="gene ID" value="TraesCS6B02G051200"/>
</dbReference>
<dbReference type="Pfam" id="PF00481">
    <property type="entry name" value="PP2C"/>
    <property type="match status" value="1"/>
</dbReference>
<evidence type="ECO:0000256" key="4">
    <source>
        <dbReference type="ARBA" id="ARBA00013081"/>
    </source>
</evidence>
<dbReference type="PROSITE" id="PS01032">
    <property type="entry name" value="PPM_1"/>
    <property type="match status" value="1"/>
</dbReference>
<comment type="cofactor">
    <cofactor evidence="1">
        <name>Mn(2+)</name>
        <dbReference type="ChEBI" id="CHEBI:29035"/>
    </cofactor>
</comment>
<dbReference type="EC" id="3.1.3.16" evidence="4"/>
<accession>A0A3B6PFH9</accession>
<dbReference type="OMA" id="EHYPIND"/>
<dbReference type="EnsemblPlants" id="TraesCS6B02G051200.1">
    <property type="protein sequence ID" value="TraesCS6B02G051200.1"/>
    <property type="gene ID" value="TraesCS6B02G051200"/>
</dbReference>
<dbReference type="SMR" id="A0A3B6PFH9"/>
<comment type="cofactor">
    <cofactor evidence="2">
        <name>Mg(2+)</name>
        <dbReference type="ChEBI" id="CHEBI:18420"/>
    </cofactor>
</comment>
<evidence type="ECO:0000313" key="16">
    <source>
        <dbReference type="Proteomes" id="UP000019116"/>
    </source>
</evidence>
<dbReference type="CDD" id="cd00143">
    <property type="entry name" value="PP2Cc"/>
    <property type="match status" value="1"/>
</dbReference>
<evidence type="ECO:0000313" key="15">
    <source>
        <dbReference type="EnsemblPlants" id="TraesCS6B02G051200.1"/>
    </source>
</evidence>
<evidence type="ECO:0000256" key="7">
    <source>
        <dbReference type="ARBA" id="ARBA00022842"/>
    </source>
</evidence>
<evidence type="ECO:0000256" key="5">
    <source>
        <dbReference type="ARBA" id="ARBA00022723"/>
    </source>
</evidence>
<dbReference type="Gene3D" id="3.60.40.10">
    <property type="entry name" value="PPM-type phosphatase domain"/>
    <property type="match status" value="1"/>
</dbReference>
<evidence type="ECO:0000256" key="9">
    <source>
        <dbReference type="ARBA" id="ARBA00023211"/>
    </source>
</evidence>
<dbReference type="InterPro" id="IPR000222">
    <property type="entry name" value="PP2C_BS"/>
</dbReference>